<dbReference type="InterPro" id="IPR006214">
    <property type="entry name" value="Bax_inhibitor_1-related"/>
</dbReference>
<feature type="transmembrane region" description="Helical" evidence="6">
    <location>
        <begin position="160"/>
        <end position="178"/>
    </location>
</feature>
<proteinExistence type="inferred from homology"/>
<dbReference type="Pfam" id="PF01027">
    <property type="entry name" value="Bax1-I"/>
    <property type="match status" value="1"/>
</dbReference>
<evidence type="ECO:0000313" key="8">
    <source>
        <dbReference type="EMBL" id="VYT90848.1"/>
    </source>
</evidence>
<reference evidence="8" key="1">
    <citation type="submission" date="2019-11" db="EMBL/GenBank/DDBJ databases">
        <authorList>
            <person name="Feng L."/>
        </authorList>
    </citation>
    <scope>NUCLEOTIDE SEQUENCE</scope>
    <source>
        <strain evidence="8">IbartlettiiLFYP30</strain>
    </source>
</reference>
<feature type="transmembrane region" description="Helical" evidence="6">
    <location>
        <begin position="104"/>
        <end position="122"/>
    </location>
</feature>
<keyword evidence="9" id="KW-1185">Reference proteome</keyword>
<name>A0A6N3AKZ6_9FIRM</name>
<keyword evidence="4 6" id="KW-1133">Transmembrane helix</keyword>
<evidence type="ECO:0000256" key="2">
    <source>
        <dbReference type="ARBA" id="ARBA00010350"/>
    </source>
</evidence>
<accession>A0A6N3AKZ6</accession>
<sequence>MNKSTYMTVENPMEAVFKYLSISIVFMFVGFLFGKLFVPASLVYAANIFVGVLIVGLLLFSLLSRKNVIPRSFSMNFVYLFTFVDGILMYPILTYYLYDLGTTLFMNVVLGTCVLFALLALISHRKPAGHYVGLGSTLLAGLVVLIVMSVVNIFIQGTVFNIAVSALGIIIFSAYILYDVSLLKYDIESGGVTCKNDLSIHVLNLYLDFINILLDLLRIVSDLTD</sequence>
<comment type="subcellular location">
    <subcellularLocation>
        <location evidence="1">Membrane</location>
        <topology evidence="1">Multi-pass membrane protein</topology>
    </subcellularLocation>
</comment>
<keyword evidence="5 6" id="KW-0472">Membrane</keyword>
<dbReference type="PANTHER" id="PTHR23291:SF50">
    <property type="entry name" value="PROTEIN LIFEGUARD 4"/>
    <property type="match status" value="1"/>
</dbReference>
<evidence type="ECO:0000256" key="1">
    <source>
        <dbReference type="ARBA" id="ARBA00004141"/>
    </source>
</evidence>
<feature type="transmembrane region" description="Helical" evidence="6">
    <location>
        <begin position="134"/>
        <end position="154"/>
    </location>
</feature>
<dbReference type="RefSeq" id="WP_007287542.1">
    <property type="nucleotide sequence ID" value="NZ_BAABXU010000001.1"/>
</dbReference>
<evidence type="ECO:0000256" key="5">
    <source>
        <dbReference type="ARBA" id="ARBA00023136"/>
    </source>
</evidence>
<feature type="transmembrane region" description="Helical" evidence="6">
    <location>
        <begin position="16"/>
        <end position="38"/>
    </location>
</feature>
<evidence type="ECO:0000256" key="4">
    <source>
        <dbReference type="ARBA" id="ARBA00022989"/>
    </source>
</evidence>
<organism evidence="8">
    <name type="scientific">Intestinibacter bartlettii</name>
    <dbReference type="NCBI Taxonomy" id="261299"/>
    <lineage>
        <taxon>Bacteria</taxon>
        <taxon>Bacillati</taxon>
        <taxon>Bacillota</taxon>
        <taxon>Clostridia</taxon>
        <taxon>Peptostreptococcales</taxon>
        <taxon>Peptostreptococcaceae</taxon>
        <taxon>Intestinibacter</taxon>
    </lineage>
</organism>
<feature type="transmembrane region" description="Helical" evidence="6">
    <location>
        <begin position="44"/>
        <end position="64"/>
    </location>
</feature>
<evidence type="ECO:0000313" key="7">
    <source>
        <dbReference type="EMBL" id="MCB5446151.1"/>
    </source>
</evidence>
<dbReference type="AlphaFoldDB" id="A0A6N3AKZ6"/>
<evidence type="ECO:0000313" key="9">
    <source>
        <dbReference type="Proteomes" id="UP001299409"/>
    </source>
</evidence>
<dbReference type="EMBL" id="JAJBMB010000006">
    <property type="protein sequence ID" value="MCB5446151.1"/>
    <property type="molecule type" value="Genomic_DNA"/>
</dbReference>
<dbReference type="GO" id="GO:0005886">
    <property type="term" value="C:plasma membrane"/>
    <property type="evidence" value="ECO:0007669"/>
    <property type="project" value="TreeGrafter"/>
</dbReference>
<comment type="similarity">
    <text evidence="2 6">Belongs to the BI1 family.</text>
</comment>
<dbReference type="Proteomes" id="UP001299409">
    <property type="component" value="Unassembled WGS sequence"/>
</dbReference>
<protein>
    <submittedName>
        <fullName evidence="7">Bax inhibitor-1 family protein</fullName>
    </submittedName>
    <submittedName>
        <fullName evidence="8">Inhibitor of apoptosis-promoting Bax1</fullName>
    </submittedName>
</protein>
<keyword evidence="3 6" id="KW-0812">Transmembrane</keyword>
<dbReference type="EMBL" id="CACRUE010000022">
    <property type="protein sequence ID" value="VYT90848.1"/>
    <property type="molecule type" value="Genomic_DNA"/>
</dbReference>
<reference evidence="7 9" key="2">
    <citation type="submission" date="2021-10" db="EMBL/GenBank/DDBJ databases">
        <title>Collection of gut derived symbiotic bacterial strains cultured from healthy donors.</title>
        <authorList>
            <person name="Lin H."/>
            <person name="Littmann E."/>
            <person name="Claire K."/>
            <person name="Pamer E."/>
        </authorList>
    </citation>
    <scope>NUCLEOTIDE SEQUENCE [LARGE SCALE GENOMIC DNA]</scope>
    <source>
        <strain evidence="7 9">MSK.17.68</strain>
    </source>
</reference>
<dbReference type="GeneID" id="89565711"/>
<evidence type="ECO:0000256" key="6">
    <source>
        <dbReference type="RuleBase" id="RU004379"/>
    </source>
</evidence>
<gene>
    <name evidence="8" type="ORF">IBLFYP30_01291</name>
    <name evidence="7" type="ORF">LIP50_08065</name>
</gene>
<evidence type="ECO:0000256" key="3">
    <source>
        <dbReference type="ARBA" id="ARBA00022692"/>
    </source>
</evidence>
<feature type="transmembrane region" description="Helical" evidence="6">
    <location>
        <begin position="76"/>
        <end position="98"/>
    </location>
</feature>
<dbReference type="PANTHER" id="PTHR23291">
    <property type="entry name" value="BAX INHIBITOR-RELATED"/>
    <property type="match status" value="1"/>
</dbReference>